<accession>A0A481Z473</accession>
<dbReference type="EMBL" id="MK500497">
    <property type="protein sequence ID" value="QBK90693.1"/>
    <property type="molecule type" value="Genomic_DNA"/>
</dbReference>
<name>A0A481Z473_9VIRU</name>
<gene>
    <name evidence="1" type="ORF">LCPAC104_01920</name>
</gene>
<reference evidence="1" key="1">
    <citation type="journal article" date="2019" name="MBio">
        <title>Virus Genomes from Deep Sea Sediments Expand the Ocean Megavirome and Support Independent Origins of Viral Gigantism.</title>
        <authorList>
            <person name="Backstrom D."/>
            <person name="Yutin N."/>
            <person name="Jorgensen S.L."/>
            <person name="Dharamshi J."/>
            <person name="Homa F."/>
            <person name="Zaremba-Niedwiedzka K."/>
            <person name="Spang A."/>
            <person name="Wolf Y.I."/>
            <person name="Koonin E.V."/>
            <person name="Ettema T.J."/>
        </authorList>
    </citation>
    <scope>NUCLEOTIDE SEQUENCE</scope>
</reference>
<organism evidence="1">
    <name type="scientific">Pithovirus LCPAC104</name>
    <dbReference type="NCBI Taxonomy" id="2506589"/>
    <lineage>
        <taxon>Viruses</taxon>
        <taxon>Pithoviruses</taxon>
    </lineage>
</organism>
<evidence type="ECO:0000313" key="1">
    <source>
        <dbReference type="EMBL" id="QBK90693.1"/>
    </source>
</evidence>
<proteinExistence type="predicted"/>
<protein>
    <submittedName>
        <fullName evidence="1">Uncharacterized protein</fullName>
    </submittedName>
</protein>
<sequence length="112" mass="13883">MKRAKKNIEKYYYFELENKRYNLLIVTVRSFFFKELQKYFNIKKIKSNFTKKISPLLNKKIRSISTFFETLKNDNSMIYSNDKNINLIWRWVFYKESIHVYKDETMKVLIIQ</sequence>